<dbReference type="HOGENOM" id="CLU_2623654_0_0_1"/>
<dbReference type="AlphaFoldDB" id="A0A0D0ARJ7"/>
<dbReference type="Proteomes" id="UP000054485">
    <property type="component" value="Unassembled WGS sequence"/>
</dbReference>
<reference evidence="1 2" key="1">
    <citation type="submission" date="2014-04" db="EMBL/GenBank/DDBJ databases">
        <authorList>
            <consortium name="DOE Joint Genome Institute"/>
            <person name="Kuo A."/>
            <person name="Ruytinx J."/>
            <person name="Rineau F."/>
            <person name="Colpaert J."/>
            <person name="Kohler A."/>
            <person name="Nagy L.G."/>
            <person name="Floudas D."/>
            <person name="Copeland A."/>
            <person name="Barry K.W."/>
            <person name="Cichocki N."/>
            <person name="Veneault-Fourrey C."/>
            <person name="LaButti K."/>
            <person name="Lindquist E.A."/>
            <person name="Lipzen A."/>
            <person name="Lundell T."/>
            <person name="Morin E."/>
            <person name="Murat C."/>
            <person name="Sun H."/>
            <person name="Tunlid A."/>
            <person name="Henrissat B."/>
            <person name="Grigoriev I.V."/>
            <person name="Hibbett D.S."/>
            <person name="Martin F."/>
            <person name="Nordberg H.P."/>
            <person name="Cantor M.N."/>
            <person name="Hua S.X."/>
        </authorList>
    </citation>
    <scope>NUCLEOTIDE SEQUENCE [LARGE SCALE GENOMIC DNA]</scope>
    <source>
        <strain evidence="1 2">UH-Slu-Lm8-n1</strain>
    </source>
</reference>
<name>A0A0D0ARJ7_9AGAM</name>
<keyword evidence="2" id="KW-1185">Reference proteome</keyword>
<proteinExistence type="predicted"/>
<evidence type="ECO:0000313" key="1">
    <source>
        <dbReference type="EMBL" id="KIK36887.1"/>
    </source>
</evidence>
<reference evidence="2" key="2">
    <citation type="submission" date="2015-01" db="EMBL/GenBank/DDBJ databases">
        <title>Evolutionary Origins and Diversification of the Mycorrhizal Mutualists.</title>
        <authorList>
            <consortium name="DOE Joint Genome Institute"/>
            <consortium name="Mycorrhizal Genomics Consortium"/>
            <person name="Kohler A."/>
            <person name="Kuo A."/>
            <person name="Nagy L.G."/>
            <person name="Floudas D."/>
            <person name="Copeland A."/>
            <person name="Barry K.W."/>
            <person name="Cichocki N."/>
            <person name="Veneault-Fourrey C."/>
            <person name="LaButti K."/>
            <person name="Lindquist E.A."/>
            <person name="Lipzen A."/>
            <person name="Lundell T."/>
            <person name="Morin E."/>
            <person name="Murat C."/>
            <person name="Riley R."/>
            <person name="Ohm R."/>
            <person name="Sun H."/>
            <person name="Tunlid A."/>
            <person name="Henrissat B."/>
            <person name="Grigoriev I.V."/>
            <person name="Hibbett D.S."/>
            <person name="Martin F."/>
        </authorList>
    </citation>
    <scope>NUCLEOTIDE SEQUENCE [LARGE SCALE GENOMIC DNA]</scope>
    <source>
        <strain evidence="2">UH-Slu-Lm8-n1</strain>
    </source>
</reference>
<evidence type="ECO:0000313" key="2">
    <source>
        <dbReference type="Proteomes" id="UP000054485"/>
    </source>
</evidence>
<dbReference type="InParanoid" id="A0A0D0ARJ7"/>
<accession>A0A0D0ARJ7</accession>
<organism evidence="1 2">
    <name type="scientific">Suillus luteus UH-Slu-Lm8-n1</name>
    <dbReference type="NCBI Taxonomy" id="930992"/>
    <lineage>
        <taxon>Eukaryota</taxon>
        <taxon>Fungi</taxon>
        <taxon>Dikarya</taxon>
        <taxon>Basidiomycota</taxon>
        <taxon>Agaricomycotina</taxon>
        <taxon>Agaricomycetes</taxon>
        <taxon>Agaricomycetidae</taxon>
        <taxon>Boletales</taxon>
        <taxon>Suillineae</taxon>
        <taxon>Suillaceae</taxon>
        <taxon>Suillus</taxon>
    </lineage>
</organism>
<protein>
    <submittedName>
        <fullName evidence="1">Uncharacterized protein</fullName>
    </submittedName>
</protein>
<gene>
    <name evidence="1" type="ORF">CY34DRAFT_489620</name>
</gene>
<sequence>MTQLRTLVTERYSTRSASIKGTTTTNQIFKLGSGIWSTYVLLYYAQHGTNDIYIRYAWHFFSKEDTSCAYNVGSLAQS</sequence>
<dbReference type="EMBL" id="KN835491">
    <property type="protein sequence ID" value="KIK36887.1"/>
    <property type="molecule type" value="Genomic_DNA"/>
</dbReference>